<dbReference type="KEGG" id="ssck:SPSK_09917"/>
<reference evidence="2 3" key="2">
    <citation type="journal article" date="2015" name="Eukaryot. Cell">
        <title>Asexual propagation of a virulent clone complex in a human and feline outbreak of sporotrichosis.</title>
        <authorList>
            <person name="Teixeira Mde M."/>
            <person name="Rodrigues A.M."/>
            <person name="Tsui C.K."/>
            <person name="de Almeida L.G."/>
            <person name="Van Diepeningen A.D."/>
            <person name="van den Ende B.G."/>
            <person name="Fernandes G.F."/>
            <person name="Kano R."/>
            <person name="Hamelin R.C."/>
            <person name="Lopes-Bezerra L.M."/>
            <person name="Vasconcelos A.T."/>
            <person name="de Hoog S."/>
            <person name="de Camargo Z.P."/>
            <person name="Felipe M.S."/>
        </authorList>
    </citation>
    <scope>NUCLEOTIDE SEQUENCE [LARGE SCALE GENOMIC DNA]</scope>
    <source>
        <strain evidence="2 3">1099-18</strain>
    </source>
</reference>
<comment type="caution">
    <text evidence="2">The sequence shown here is derived from an EMBL/GenBank/DDBJ whole genome shotgun (WGS) entry which is preliminary data.</text>
</comment>
<evidence type="ECO:0000313" key="3">
    <source>
        <dbReference type="Proteomes" id="UP000033710"/>
    </source>
</evidence>
<evidence type="ECO:0000256" key="1">
    <source>
        <dbReference type="SAM" id="MobiDB-lite"/>
    </source>
</evidence>
<protein>
    <submittedName>
        <fullName evidence="2">Uncharacterized protein</fullName>
    </submittedName>
</protein>
<feature type="compositionally biased region" description="Polar residues" evidence="1">
    <location>
        <begin position="9"/>
        <end position="23"/>
    </location>
</feature>
<feature type="region of interest" description="Disordered" evidence="1">
    <location>
        <begin position="1"/>
        <end position="23"/>
    </location>
</feature>
<gene>
    <name evidence="2" type="ORF">SPSK_09917</name>
</gene>
<organism evidence="2 3">
    <name type="scientific">Sporothrix schenckii 1099-18</name>
    <dbReference type="NCBI Taxonomy" id="1397361"/>
    <lineage>
        <taxon>Eukaryota</taxon>
        <taxon>Fungi</taxon>
        <taxon>Dikarya</taxon>
        <taxon>Ascomycota</taxon>
        <taxon>Pezizomycotina</taxon>
        <taxon>Sordariomycetes</taxon>
        <taxon>Sordariomycetidae</taxon>
        <taxon>Ophiostomatales</taxon>
        <taxon>Ophiostomataceae</taxon>
        <taxon>Sporothrix</taxon>
    </lineage>
</organism>
<dbReference type="AlphaFoldDB" id="A0A0F2M6C8"/>
<dbReference type="Proteomes" id="UP000033710">
    <property type="component" value="Unassembled WGS sequence"/>
</dbReference>
<accession>A0A0F2M6C8</accession>
<reference evidence="2 3" key="1">
    <citation type="journal article" date="2014" name="BMC Genomics">
        <title>Comparative genomics of the major fungal agents of human and animal Sporotrichosis: Sporothrix schenckii and Sporothrix brasiliensis.</title>
        <authorList>
            <person name="Teixeira M.M."/>
            <person name="de Almeida L.G."/>
            <person name="Kubitschek-Barreira P."/>
            <person name="Alves F.L."/>
            <person name="Kioshima E.S."/>
            <person name="Abadio A.K."/>
            <person name="Fernandes L."/>
            <person name="Derengowski L.S."/>
            <person name="Ferreira K.S."/>
            <person name="Souza R.C."/>
            <person name="Ruiz J.C."/>
            <person name="de Andrade N.C."/>
            <person name="Paes H.C."/>
            <person name="Nicola A.M."/>
            <person name="Albuquerque P."/>
            <person name="Gerber A.L."/>
            <person name="Martins V.P."/>
            <person name="Peconick L.D."/>
            <person name="Neto A.V."/>
            <person name="Chaucanez C.B."/>
            <person name="Silva P.A."/>
            <person name="Cunha O.L."/>
            <person name="de Oliveira F.F."/>
            <person name="dos Santos T.C."/>
            <person name="Barros A.L."/>
            <person name="Soares M.A."/>
            <person name="de Oliveira L.M."/>
            <person name="Marini M.M."/>
            <person name="Villalobos-Duno H."/>
            <person name="Cunha M.M."/>
            <person name="de Hoog S."/>
            <person name="da Silveira J.F."/>
            <person name="Henrissat B."/>
            <person name="Nino-Vega G.A."/>
            <person name="Cisalpino P.S."/>
            <person name="Mora-Montes H.M."/>
            <person name="Almeida S.R."/>
            <person name="Stajich J.E."/>
            <person name="Lopes-Bezerra L.M."/>
            <person name="Vasconcelos A.T."/>
            <person name="Felipe M.S."/>
        </authorList>
    </citation>
    <scope>NUCLEOTIDE SEQUENCE [LARGE SCALE GENOMIC DNA]</scope>
    <source>
        <strain evidence="2 3">1099-18</strain>
    </source>
</reference>
<evidence type="ECO:0000313" key="2">
    <source>
        <dbReference type="EMBL" id="KJR84644.1"/>
    </source>
</evidence>
<sequence length="156" mass="17289">MASDRHRSFFSNSASDIGSRSRATSKNAARSSLPCVSTGAVSAGHCCMSYVLLEEFLRHPAREEHLCDFRTNALCYASHRDKRVLPSPKQKFMIQKKILKTNQLTIALLHPVVPRESQQLHANMFVCSTARRSATHLASDDHFLTGQGTAIPYATS</sequence>
<name>A0A0F2M6C8_SPOSC</name>
<proteinExistence type="predicted"/>
<dbReference type="VEuPathDB" id="FungiDB:SPSK_09917"/>
<dbReference type="EMBL" id="AXCR01000007">
    <property type="protein sequence ID" value="KJR84644.1"/>
    <property type="molecule type" value="Genomic_DNA"/>
</dbReference>
<dbReference type="GeneID" id="27671761"/>
<dbReference type="RefSeq" id="XP_016587320.1">
    <property type="nucleotide sequence ID" value="XM_016736484.1"/>
</dbReference>